<gene>
    <name evidence="1" type="ORF">HXN33_10415</name>
</gene>
<proteinExistence type="predicted"/>
<keyword evidence="1" id="KW-0347">Helicase</keyword>
<organism evidence="1 2">
    <name type="scientific">Prevotella histicola</name>
    <dbReference type="NCBI Taxonomy" id="470565"/>
    <lineage>
        <taxon>Bacteria</taxon>
        <taxon>Pseudomonadati</taxon>
        <taxon>Bacteroidota</taxon>
        <taxon>Bacteroidia</taxon>
        <taxon>Bacteroidales</taxon>
        <taxon>Prevotellaceae</taxon>
        <taxon>Prevotella</taxon>
    </lineage>
</organism>
<sequence length="372" mass="42833">MTDGLLVEVNLHYYGGGKVLYINKDMLIPSLFELFKEENSLLLQNIRRLYKKTYNNEKPSPLVRLIIYYIAPNAEEAISTSYAQVLESFNNCCLNLIDKREYETFFLSMPTELLSFVMNATLRMAMAQDKVMDWEYLKGLAFSRKKIGNSVAKKSELESVFAYYYYLGTGKICINLKTSVSNIFTLQIASIDALYKEDYALAYKLYTKVITANNKVAPIKGLFVNPIANYYFSLAAIFTNTETSLKKLETMMKRNGDREYTPTYFLVQPLKAYFYDKSDANIRKESYLELCEKPDMQMVSWLTWTMYPSFGILPTKATKPINPPNWAFLQLETGIMESSSSEANLMKDFGGTSLLSRLEVKSLWQLRLETLI</sequence>
<dbReference type="AlphaFoldDB" id="A0A930I1M5"/>
<reference evidence="1" key="1">
    <citation type="submission" date="2020-04" db="EMBL/GenBank/DDBJ databases">
        <title>Deep metagenomics examines the oral microbiome during advanced dental caries in children, revealing novel taxa and co-occurrences with host molecules.</title>
        <authorList>
            <person name="Baker J.L."/>
            <person name="Morton J.T."/>
            <person name="Dinis M."/>
            <person name="Alvarez R."/>
            <person name="Tran N.C."/>
            <person name="Knight R."/>
            <person name="Edlund A."/>
        </authorList>
    </citation>
    <scope>NUCLEOTIDE SEQUENCE</scope>
    <source>
        <strain evidence="1">JCVI_25_bin.9</strain>
    </source>
</reference>
<protein>
    <submittedName>
        <fullName evidence="1">ATP-dependent helicase</fullName>
    </submittedName>
</protein>
<evidence type="ECO:0000313" key="2">
    <source>
        <dbReference type="Proteomes" id="UP000757461"/>
    </source>
</evidence>
<dbReference type="GO" id="GO:0004386">
    <property type="term" value="F:helicase activity"/>
    <property type="evidence" value="ECO:0007669"/>
    <property type="project" value="UniProtKB-KW"/>
</dbReference>
<comment type="caution">
    <text evidence="1">The sequence shown here is derived from an EMBL/GenBank/DDBJ whole genome shotgun (WGS) entry which is preliminary data.</text>
</comment>
<keyword evidence="1" id="KW-0378">Hydrolase</keyword>
<accession>A0A930I1M5</accession>
<dbReference type="EMBL" id="JABZSQ010000287">
    <property type="protein sequence ID" value="MBF1415977.1"/>
    <property type="molecule type" value="Genomic_DNA"/>
</dbReference>
<keyword evidence="1" id="KW-0547">Nucleotide-binding</keyword>
<feature type="non-terminal residue" evidence="1">
    <location>
        <position position="372"/>
    </location>
</feature>
<evidence type="ECO:0000313" key="1">
    <source>
        <dbReference type="EMBL" id="MBF1415977.1"/>
    </source>
</evidence>
<name>A0A930I1M5_9BACT</name>
<dbReference type="Proteomes" id="UP000757461">
    <property type="component" value="Unassembled WGS sequence"/>
</dbReference>
<keyword evidence="1" id="KW-0067">ATP-binding</keyword>